<dbReference type="Gene3D" id="3.40.630.30">
    <property type="match status" value="1"/>
</dbReference>
<dbReference type="Pfam" id="PF00583">
    <property type="entry name" value="Acetyltransf_1"/>
    <property type="match status" value="1"/>
</dbReference>
<dbReference type="OrthoDB" id="1821130at2"/>
<dbReference type="Proteomes" id="UP000295565">
    <property type="component" value="Unassembled WGS sequence"/>
</dbReference>
<dbReference type="InterPro" id="IPR016181">
    <property type="entry name" value="Acyl_CoA_acyltransferase"/>
</dbReference>
<gene>
    <name evidence="4" type="ORF">EV690_2119</name>
</gene>
<proteinExistence type="predicted"/>
<dbReference type="GO" id="GO:0005840">
    <property type="term" value="C:ribosome"/>
    <property type="evidence" value="ECO:0007669"/>
    <property type="project" value="UniProtKB-KW"/>
</dbReference>
<keyword evidence="4" id="KW-0689">Ribosomal protein</keyword>
<dbReference type="AlphaFoldDB" id="A0A4R1JNC6"/>
<name>A0A4R1JNC6_9GAMM</name>
<evidence type="ECO:0000259" key="3">
    <source>
        <dbReference type="PROSITE" id="PS51186"/>
    </source>
</evidence>
<reference evidence="4 5" key="1">
    <citation type="submission" date="2019-03" db="EMBL/GenBank/DDBJ databases">
        <title>Genomic Encyclopedia of Type Strains, Phase IV (KMG-IV): sequencing the most valuable type-strain genomes for metagenomic binning, comparative biology and taxonomic classification.</title>
        <authorList>
            <person name="Goeker M."/>
        </authorList>
    </citation>
    <scope>NUCLEOTIDE SEQUENCE [LARGE SCALE GENOMIC DNA]</scope>
    <source>
        <strain evidence="4 5">DSM 18577</strain>
    </source>
</reference>
<dbReference type="SUPFAM" id="SSF55729">
    <property type="entry name" value="Acyl-CoA N-acyltransferases (Nat)"/>
    <property type="match status" value="1"/>
</dbReference>
<keyword evidence="1" id="KW-0808">Transferase</keyword>
<dbReference type="PROSITE" id="PS51186">
    <property type="entry name" value="GNAT"/>
    <property type="match status" value="1"/>
</dbReference>
<dbReference type="EMBL" id="SMGD01000013">
    <property type="protein sequence ID" value="TCK52019.1"/>
    <property type="molecule type" value="Genomic_DNA"/>
</dbReference>
<protein>
    <submittedName>
        <fullName evidence="4">Ribosomal protein S18 acetylase RimI-like enzyme</fullName>
    </submittedName>
</protein>
<evidence type="ECO:0000313" key="4">
    <source>
        <dbReference type="EMBL" id="TCK52019.1"/>
    </source>
</evidence>
<evidence type="ECO:0000256" key="1">
    <source>
        <dbReference type="ARBA" id="ARBA00022679"/>
    </source>
</evidence>
<dbReference type="InterPro" id="IPR000182">
    <property type="entry name" value="GNAT_dom"/>
</dbReference>
<sequence>MIQYRPMQINDYDSVMALWLQTEEMLLREADSQTNIAHYLARNHNLSFVAENENHEIIGAILVGTDGRRGYIQHLSVALECRSQGIGRDLIAKAVKALKEIGIAKTHLFVNIANENAKKFYQRLGWQVREEVRMYSFNSSEDTQI</sequence>
<dbReference type="RefSeq" id="WP_131912928.1">
    <property type="nucleotide sequence ID" value="NZ_OU594967.1"/>
</dbReference>
<dbReference type="CDD" id="cd04301">
    <property type="entry name" value="NAT_SF"/>
    <property type="match status" value="1"/>
</dbReference>
<keyword evidence="5" id="KW-1185">Reference proteome</keyword>
<feature type="domain" description="N-acetyltransferase" evidence="3">
    <location>
        <begin position="2"/>
        <end position="145"/>
    </location>
</feature>
<organism evidence="4 5">
    <name type="scientific">Celerinatantimonas diazotrophica</name>
    <dbReference type="NCBI Taxonomy" id="412034"/>
    <lineage>
        <taxon>Bacteria</taxon>
        <taxon>Pseudomonadati</taxon>
        <taxon>Pseudomonadota</taxon>
        <taxon>Gammaproteobacteria</taxon>
        <taxon>Celerinatantimonadaceae</taxon>
        <taxon>Celerinatantimonas</taxon>
    </lineage>
</organism>
<dbReference type="GO" id="GO:0016747">
    <property type="term" value="F:acyltransferase activity, transferring groups other than amino-acyl groups"/>
    <property type="evidence" value="ECO:0007669"/>
    <property type="project" value="InterPro"/>
</dbReference>
<dbReference type="InterPro" id="IPR050832">
    <property type="entry name" value="Bact_Acetyltransf"/>
</dbReference>
<comment type="caution">
    <text evidence="4">The sequence shown here is derived from an EMBL/GenBank/DDBJ whole genome shotgun (WGS) entry which is preliminary data.</text>
</comment>
<keyword evidence="4" id="KW-0687">Ribonucleoprotein</keyword>
<dbReference type="PANTHER" id="PTHR43877">
    <property type="entry name" value="AMINOALKYLPHOSPHONATE N-ACETYLTRANSFERASE-RELATED-RELATED"/>
    <property type="match status" value="1"/>
</dbReference>
<evidence type="ECO:0000313" key="5">
    <source>
        <dbReference type="Proteomes" id="UP000295565"/>
    </source>
</evidence>
<evidence type="ECO:0000256" key="2">
    <source>
        <dbReference type="ARBA" id="ARBA00023315"/>
    </source>
</evidence>
<keyword evidence="2" id="KW-0012">Acyltransferase</keyword>
<accession>A0A4R1JNC6</accession>